<evidence type="ECO:0000313" key="8">
    <source>
        <dbReference type="EMBL" id="GIG40831.1"/>
    </source>
</evidence>
<gene>
    <name evidence="8" type="primary">xsa</name>
    <name evidence="8" type="ORF">Cph01nite_25930</name>
</gene>
<keyword evidence="5 6" id="KW-0326">Glycosidase</keyword>
<dbReference type="RefSeq" id="WP_239069252.1">
    <property type="nucleotide sequence ID" value="NZ_BONP01000016.1"/>
</dbReference>
<dbReference type="PANTHER" id="PTHR43772:SF2">
    <property type="entry name" value="PUTATIVE (AFU_ORTHOLOGUE AFUA_2G04480)-RELATED"/>
    <property type="match status" value="1"/>
</dbReference>
<proteinExistence type="inferred from homology"/>
<dbReference type="InterPro" id="IPR023296">
    <property type="entry name" value="Glyco_hydro_beta-prop_sf"/>
</dbReference>
<keyword evidence="9" id="KW-1185">Reference proteome</keyword>
<dbReference type="PANTHER" id="PTHR43772">
    <property type="entry name" value="ENDO-1,4-BETA-XYLANASE"/>
    <property type="match status" value="1"/>
</dbReference>
<evidence type="ECO:0000256" key="4">
    <source>
        <dbReference type="ARBA" id="ARBA00023277"/>
    </source>
</evidence>
<evidence type="ECO:0000256" key="5">
    <source>
        <dbReference type="ARBA" id="ARBA00023295"/>
    </source>
</evidence>
<protein>
    <submittedName>
        <fullName evidence="8">Alpha-N-arabinofuranosidase</fullName>
    </submittedName>
</protein>
<keyword evidence="2" id="KW-0858">Xylan degradation</keyword>
<dbReference type="InterPro" id="IPR006710">
    <property type="entry name" value="Glyco_hydro_43"/>
</dbReference>
<keyword evidence="2" id="KW-0624">Polysaccharide degradation</keyword>
<reference evidence="8 9" key="1">
    <citation type="submission" date="2021-01" db="EMBL/GenBank/DDBJ databases">
        <title>Whole genome shotgun sequence of Cellulomonas phragmiteti NBRC 110785.</title>
        <authorList>
            <person name="Komaki H."/>
            <person name="Tamura T."/>
        </authorList>
    </citation>
    <scope>NUCLEOTIDE SEQUENCE [LARGE SCALE GENOMIC DNA]</scope>
    <source>
        <strain evidence="8 9">NBRC 110785</strain>
    </source>
</reference>
<dbReference type="SUPFAM" id="SSF75005">
    <property type="entry name" value="Arabinanase/levansucrase/invertase"/>
    <property type="match status" value="1"/>
</dbReference>
<evidence type="ECO:0000256" key="6">
    <source>
        <dbReference type="RuleBase" id="RU361187"/>
    </source>
</evidence>
<organism evidence="8 9">
    <name type="scientific">Cellulomonas phragmiteti</name>
    <dbReference type="NCBI Taxonomy" id="478780"/>
    <lineage>
        <taxon>Bacteria</taxon>
        <taxon>Bacillati</taxon>
        <taxon>Actinomycetota</taxon>
        <taxon>Actinomycetes</taxon>
        <taxon>Micrococcales</taxon>
        <taxon>Cellulomonadaceae</taxon>
        <taxon>Cellulomonas</taxon>
    </lineage>
</organism>
<evidence type="ECO:0000256" key="2">
    <source>
        <dbReference type="ARBA" id="ARBA00022651"/>
    </source>
</evidence>
<comment type="similarity">
    <text evidence="1 6">Belongs to the glycosyl hydrolase 43 family.</text>
</comment>
<dbReference type="InterPro" id="IPR052176">
    <property type="entry name" value="Glycosyl_Hydrlase_43_Enz"/>
</dbReference>
<sequence length="342" mass="36808">MNGTGAGVEDVTRTVEEDGTAPEVALVEGPLVEGVWTADPSGHVWDGVLYVYTSHDEETGAPHDDDGGHYDMRDYRVIELRDLGGPALEHDAVLHVDDVPWATRQMWAPDAARRGDTFYLFFPAKDAEGVFRIGVATSGSPTGPFVAECEPIAGIGSIDPAVFTDDDGTGYLYVGGIMGGQLQRWDGDTYTGVDAYPAADAPALGPRVARLTDDLLALAEPAREVVVTDAAGVPLTHGDPRRFFEGPWVSRIDGVYHLLYSTGAAHTLVHATSDSPYGPFTFRGTVLEPVAGWTTQGSIVQLDGRWYLLYHDAQVSGRDHLRNVRIAPLTLHADGRLTASPR</sequence>
<feature type="region of interest" description="Disordered" evidence="7">
    <location>
        <begin position="1"/>
        <end position="21"/>
    </location>
</feature>
<accession>A0ABQ4DN95</accession>
<dbReference type="Pfam" id="PF04616">
    <property type="entry name" value="Glyco_hydro_43"/>
    <property type="match status" value="1"/>
</dbReference>
<comment type="caution">
    <text evidence="8">The sequence shown here is derived from an EMBL/GenBank/DDBJ whole genome shotgun (WGS) entry which is preliminary data.</text>
</comment>
<evidence type="ECO:0000256" key="7">
    <source>
        <dbReference type="SAM" id="MobiDB-lite"/>
    </source>
</evidence>
<keyword evidence="4" id="KW-0119">Carbohydrate metabolism</keyword>
<dbReference type="Gene3D" id="2.115.10.20">
    <property type="entry name" value="Glycosyl hydrolase domain, family 43"/>
    <property type="match status" value="1"/>
</dbReference>
<evidence type="ECO:0000256" key="1">
    <source>
        <dbReference type="ARBA" id="ARBA00009865"/>
    </source>
</evidence>
<dbReference type="Proteomes" id="UP000614741">
    <property type="component" value="Unassembled WGS sequence"/>
</dbReference>
<evidence type="ECO:0000256" key="3">
    <source>
        <dbReference type="ARBA" id="ARBA00022801"/>
    </source>
</evidence>
<evidence type="ECO:0000313" key="9">
    <source>
        <dbReference type="Proteomes" id="UP000614741"/>
    </source>
</evidence>
<keyword evidence="3 6" id="KW-0378">Hydrolase</keyword>
<dbReference type="EMBL" id="BONP01000016">
    <property type="protein sequence ID" value="GIG40831.1"/>
    <property type="molecule type" value="Genomic_DNA"/>
</dbReference>
<name>A0ABQ4DN95_9CELL</name>